<evidence type="ECO:0000256" key="2">
    <source>
        <dbReference type="ARBA" id="ARBA00022695"/>
    </source>
</evidence>
<comment type="similarity">
    <text evidence="4">Belongs to the KdsB family.</text>
</comment>
<protein>
    <recommendedName>
        <fullName evidence="4">3-deoxy-manno-octulosonate cytidylyltransferase</fullName>
        <ecNumber evidence="4">2.7.7.38</ecNumber>
    </recommendedName>
    <alternativeName>
        <fullName evidence="4">CMP-2-keto-3-deoxyoctulosonic acid synthase</fullName>
        <shortName evidence="4">CKS</shortName>
        <shortName evidence="4">CMP-KDO synthase</shortName>
    </alternativeName>
</protein>
<gene>
    <name evidence="4 5" type="primary">kdsB</name>
    <name evidence="5" type="ORF">CCAN11_2490117</name>
</gene>
<dbReference type="AlphaFoldDB" id="A0A0B7ILP6"/>
<keyword evidence="3 4" id="KW-0448">Lipopolysaccharide biosynthesis</keyword>
<dbReference type="InterPro" id="IPR003329">
    <property type="entry name" value="Cytidylyl_trans"/>
</dbReference>
<dbReference type="NCBIfam" id="NF009905">
    <property type="entry name" value="PRK13368.1"/>
    <property type="match status" value="1"/>
</dbReference>
<dbReference type="Proteomes" id="UP000039370">
    <property type="component" value="Unassembled WGS sequence"/>
</dbReference>
<evidence type="ECO:0000256" key="4">
    <source>
        <dbReference type="HAMAP-Rule" id="MF_00057"/>
    </source>
</evidence>
<dbReference type="Gene3D" id="3.90.550.10">
    <property type="entry name" value="Spore Coat Polysaccharide Biosynthesis Protein SpsA, Chain A"/>
    <property type="match status" value="1"/>
</dbReference>
<comment type="pathway">
    <text evidence="4">Nucleotide-sugar biosynthesis; CMP-3-deoxy-D-manno-octulosonate biosynthesis; CMP-3-deoxy-D-manno-octulosonate from 3-deoxy-D-manno-octulosonate and CTP: step 1/1.</text>
</comment>
<dbReference type="CDD" id="cd02517">
    <property type="entry name" value="CMP-KDO-Synthetase"/>
    <property type="match status" value="1"/>
</dbReference>
<dbReference type="GO" id="GO:0005829">
    <property type="term" value="C:cytosol"/>
    <property type="evidence" value="ECO:0007669"/>
    <property type="project" value="TreeGrafter"/>
</dbReference>
<dbReference type="InterPro" id="IPR004528">
    <property type="entry name" value="KdsB"/>
</dbReference>
<dbReference type="PANTHER" id="PTHR42866:SF2">
    <property type="entry name" value="3-DEOXY-MANNO-OCTULOSONATE CYTIDYLYLTRANSFERASE, MITOCHONDRIAL"/>
    <property type="match status" value="1"/>
</dbReference>
<evidence type="ECO:0000256" key="1">
    <source>
        <dbReference type="ARBA" id="ARBA00022679"/>
    </source>
</evidence>
<dbReference type="Pfam" id="PF02348">
    <property type="entry name" value="CTP_transf_3"/>
    <property type="match status" value="1"/>
</dbReference>
<dbReference type="EC" id="2.7.7.38" evidence="4"/>
<evidence type="ECO:0000313" key="5">
    <source>
        <dbReference type="EMBL" id="CEN52816.1"/>
    </source>
</evidence>
<sequence length="256" mass="29443">MKIVAMIPARYNASRFPAKLMQDLEGKPVIVRTFQAVVATQLFDKVYVVTDDERIGQSIKEHGGEVIYSRKEHQSGSDRLAEACEFLDVDVIVNVQGDEPFTQKESLSLLIDIFKKDSCREVDVATLMEEIDNPEDISNPNNVKVVVNKNCDALYFSRAFIPFPRDPDSGLYHKHIGIYAYRKSALMAFSQLSESMLEKTEKLEQLRYLENGFKIRLALTKQSTIGIDTEADLIKARKLWRETQQNQKIKIFEYYF</sequence>
<dbReference type="NCBIfam" id="NF003952">
    <property type="entry name" value="PRK05450.1-5"/>
    <property type="match status" value="1"/>
</dbReference>
<dbReference type="GO" id="GO:0033468">
    <property type="term" value="P:CMP-keto-3-deoxy-D-manno-octulosonic acid biosynthetic process"/>
    <property type="evidence" value="ECO:0007669"/>
    <property type="project" value="UniProtKB-UniRule"/>
</dbReference>
<dbReference type="InterPro" id="IPR029044">
    <property type="entry name" value="Nucleotide-diphossugar_trans"/>
</dbReference>
<keyword evidence="1 4" id="KW-0808">Transferase</keyword>
<keyword evidence="4" id="KW-0963">Cytoplasm</keyword>
<dbReference type="HAMAP" id="MF_00057">
    <property type="entry name" value="KdsB"/>
    <property type="match status" value="1"/>
</dbReference>
<organism evidence="5 6">
    <name type="scientific">Capnocytophaga canimorsus</name>
    <dbReference type="NCBI Taxonomy" id="28188"/>
    <lineage>
        <taxon>Bacteria</taxon>
        <taxon>Pseudomonadati</taxon>
        <taxon>Bacteroidota</taxon>
        <taxon>Flavobacteriia</taxon>
        <taxon>Flavobacteriales</taxon>
        <taxon>Flavobacteriaceae</taxon>
        <taxon>Capnocytophaga</taxon>
    </lineage>
</organism>
<accession>A0A0B7ILP6</accession>
<dbReference type="PANTHER" id="PTHR42866">
    <property type="entry name" value="3-DEOXY-MANNO-OCTULOSONATE CYTIDYLYLTRANSFERASE"/>
    <property type="match status" value="1"/>
</dbReference>
<comment type="function">
    <text evidence="4">Activates KDO (a required 8-carbon sugar) for incorporation into bacterial lipopolysaccharide in Gram-negative bacteria.</text>
</comment>
<proteinExistence type="inferred from homology"/>
<evidence type="ECO:0000256" key="3">
    <source>
        <dbReference type="ARBA" id="ARBA00022985"/>
    </source>
</evidence>
<dbReference type="SUPFAM" id="SSF53448">
    <property type="entry name" value="Nucleotide-diphospho-sugar transferases"/>
    <property type="match status" value="1"/>
</dbReference>
<dbReference type="NCBIfam" id="TIGR00466">
    <property type="entry name" value="kdsB"/>
    <property type="match status" value="1"/>
</dbReference>
<dbReference type="GO" id="GO:0009103">
    <property type="term" value="P:lipopolysaccharide biosynthetic process"/>
    <property type="evidence" value="ECO:0007669"/>
    <property type="project" value="UniProtKB-UniRule"/>
</dbReference>
<keyword evidence="2 4" id="KW-0548">Nucleotidyltransferase</keyword>
<dbReference type="UniPathway" id="UPA00358">
    <property type="reaction ID" value="UER00476"/>
</dbReference>
<dbReference type="EMBL" id="CDOK01000167">
    <property type="protein sequence ID" value="CEN52816.1"/>
    <property type="molecule type" value="Genomic_DNA"/>
</dbReference>
<evidence type="ECO:0000313" key="6">
    <source>
        <dbReference type="Proteomes" id="UP000039370"/>
    </source>
</evidence>
<reference evidence="6" key="1">
    <citation type="submission" date="2015-01" db="EMBL/GenBank/DDBJ databases">
        <authorList>
            <person name="MANFREDI Pablo"/>
        </authorList>
    </citation>
    <scope>NUCLEOTIDE SEQUENCE [LARGE SCALE GENOMIC DNA]</scope>
    <source>
        <strain evidence="6">Cc11</strain>
    </source>
</reference>
<dbReference type="GO" id="GO:0008690">
    <property type="term" value="F:3-deoxy-manno-octulosonate cytidylyltransferase activity"/>
    <property type="evidence" value="ECO:0007669"/>
    <property type="project" value="UniProtKB-UniRule"/>
</dbReference>
<comment type="catalytic activity">
    <reaction evidence="4">
        <text>3-deoxy-alpha-D-manno-oct-2-ulosonate + CTP = CMP-3-deoxy-beta-D-manno-octulosonate + diphosphate</text>
        <dbReference type="Rhea" id="RHEA:23448"/>
        <dbReference type="ChEBI" id="CHEBI:33019"/>
        <dbReference type="ChEBI" id="CHEBI:37563"/>
        <dbReference type="ChEBI" id="CHEBI:85986"/>
        <dbReference type="ChEBI" id="CHEBI:85987"/>
        <dbReference type="EC" id="2.7.7.38"/>
    </reaction>
</comment>
<name>A0A0B7ILP6_9FLAO</name>
<comment type="subcellular location">
    <subcellularLocation>
        <location evidence="4">Cytoplasm</location>
    </subcellularLocation>
</comment>